<dbReference type="Proteomes" id="UP000678281">
    <property type="component" value="Unassembled WGS sequence"/>
</dbReference>
<name>A0A942I580_9HYPH</name>
<gene>
    <name evidence="1" type="ORF">KD146_07180</name>
</gene>
<accession>A0A942I580</accession>
<evidence type="ECO:0000313" key="2">
    <source>
        <dbReference type="Proteomes" id="UP000678281"/>
    </source>
</evidence>
<proteinExistence type="predicted"/>
<reference evidence="1" key="1">
    <citation type="submission" date="2021-04" db="EMBL/GenBank/DDBJ databases">
        <title>Devosia litorisediminis sp. nov., isolated from a sand dune.</title>
        <authorList>
            <person name="Park S."/>
            <person name="Yoon J.-H."/>
        </authorList>
    </citation>
    <scope>NUCLEOTIDE SEQUENCE</scope>
    <source>
        <strain evidence="1">BSSL-BM10</strain>
    </source>
</reference>
<sequence>MQKAGKGPWVDPLFQQKVLHTAYFLWEEDGKPNGQEQQYWFGALERRLRVREADVMLQRPPLALPGGQF</sequence>
<comment type="caution">
    <text evidence="1">The sequence shown here is derived from an EMBL/GenBank/DDBJ whole genome shotgun (WGS) entry which is preliminary data.</text>
</comment>
<dbReference type="AlphaFoldDB" id="A0A942I580"/>
<dbReference type="InterPro" id="IPR021327">
    <property type="entry name" value="DUF2934"/>
</dbReference>
<evidence type="ECO:0000313" key="1">
    <source>
        <dbReference type="EMBL" id="MBS3848481.1"/>
    </source>
</evidence>
<organism evidence="1 2">
    <name type="scientific">Devosia litorisediminis</name>
    <dbReference type="NCBI Taxonomy" id="2829817"/>
    <lineage>
        <taxon>Bacteria</taxon>
        <taxon>Pseudomonadati</taxon>
        <taxon>Pseudomonadota</taxon>
        <taxon>Alphaproteobacteria</taxon>
        <taxon>Hyphomicrobiales</taxon>
        <taxon>Devosiaceae</taxon>
        <taxon>Devosia</taxon>
    </lineage>
</organism>
<dbReference type="Pfam" id="PF11154">
    <property type="entry name" value="DUF2934"/>
    <property type="match status" value="1"/>
</dbReference>
<dbReference type="EMBL" id="JAGXTP010000001">
    <property type="protein sequence ID" value="MBS3848481.1"/>
    <property type="molecule type" value="Genomic_DNA"/>
</dbReference>
<keyword evidence="2" id="KW-1185">Reference proteome</keyword>
<protein>
    <submittedName>
        <fullName evidence="1">DUF2934 domain-containing protein</fullName>
    </submittedName>
</protein>